<dbReference type="KEGG" id="mpar:F7D14_20455"/>
<dbReference type="Proteomes" id="UP000422569">
    <property type="component" value="Plasmid unnamed1"/>
</dbReference>
<organism evidence="2 3">
    <name type="scientific">Methylocystis parvus</name>
    <dbReference type="NCBI Taxonomy" id="134"/>
    <lineage>
        <taxon>Bacteria</taxon>
        <taxon>Pseudomonadati</taxon>
        <taxon>Pseudomonadota</taxon>
        <taxon>Alphaproteobacteria</taxon>
        <taxon>Hyphomicrobiales</taxon>
        <taxon>Methylocystaceae</taxon>
        <taxon>Methylocystis</taxon>
    </lineage>
</organism>
<keyword evidence="2" id="KW-0614">Plasmid</keyword>
<dbReference type="GeneID" id="42570656"/>
<evidence type="ECO:0000313" key="3">
    <source>
        <dbReference type="Proteomes" id="UP000422569"/>
    </source>
</evidence>
<feature type="region of interest" description="Disordered" evidence="1">
    <location>
        <begin position="1"/>
        <end position="21"/>
    </location>
</feature>
<gene>
    <name evidence="2" type="ORF">F7D14_20455</name>
</gene>
<evidence type="ECO:0000256" key="1">
    <source>
        <dbReference type="SAM" id="MobiDB-lite"/>
    </source>
</evidence>
<accession>A0A6B8MBE3</accession>
<evidence type="ECO:0000313" key="2">
    <source>
        <dbReference type="EMBL" id="QGM99958.1"/>
    </source>
</evidence>
<dbReference type="EMBL" id="CP044332">
    <property type="protein sequence ID" value="QGM99958.1"/>
    <property type="molecule type" value="Genomic_DNA"/>
</dbReference>
<proteinExistence type="predicted"/>
<protein>
    <submittedName>
        <fullName evidence="2">Uncharacterized protein</fullName>
    </submittedName>
</protein>
<reference evidence="2 3" key="1">
    <citation type="submission" date="2019-09" db="EMBL/GenBank/DDBJ databases">
        <title>Isolation and complete genome sequencing of Methylocystis species.</title>
        <authorList>
            <person name="Rumah B.L."/>
            <person name="Stead C.E."/>
            <person name="Stevens B.C."/>
            <person name="Minton N.P."/>
            <person name="Grosse-Honebrink A."/>
            <person name="Zhang Y."/>
        </authorList>
    </citation>
    <scope>NUCLEOTIDE SEQUENCE [LARGE SCALE GENOMIC DNA]</scope>
    <source>
        <strain evidence="2 3">BRCS2</strain>
        <plasmid evidence="2 3">unnamed1</plasmid>
    </source>
</reference>
<dbReference type="AlphaFoldDB" id="A0A6B8MBE3"/>
<sequence>MTHQQEAATIKPNTSETSVSLSTVQSEVGRLYHLLDATADILMEMNYERDGKRDVELDRVAALVFIARDNVQRVSQTIDDNFYAIEGGTRK</sequence>
<dbReference type="RefSeq" id="WP_016921906.1">
    <property type="nucleotide sequence ID" value="NZ_CP044332.1"/>
</dbReference>
<geneLocation type="plasmid" evidence="2">
    <name>unnamed1</name>
</geneLocation>
<keyword evidence="3" id="KW-1185">Reference proteome</keyword>
<name>A0A6B8MBE3_9HYPH</name>